<dbReference type="GO" id="GO:0008869">
    <property type="term" value="F:galactonate dehydratase activity"/>
    <property type="evidence" value="ECO:0007669"/>
    <property type="project" value="InterPro"/>
</dbReference>
<dbReference type="PANTHER" id="PTHR48080:SF2">
    <property type="entry name" value="D-GALACTONATE DEHYDRATASE"/>
    <property type="match status" value="1"/>
</dbReference>
<dbReference type="InterPro" id="IPR029065">
    <property type="entry name" value="Enolase_C-like"/>
</dbReference>
<dbReference type="PROSITE" id="PS00908">
    <property type="entry name" value="MR_MLE_1"/>
    <property type="match status" value="1"/>
</dbReference>
<protein>
    <recommendedName>
        <fullName evidence="5">Mandelate racemase/muconate lactonizing enzyme C-terminal domain-containing protein</fullName>
    </recommendedName>
</protein>
<dbReference type="NCBIfam" id="NF010624">
    <property type="entry name" value="PRK14017.1"/>
    <property type="match status" value="1"/>
</dbReference>
<dbReference type="SFLD" id="SFLDF00003">
    <property type="entry name" value="D-galactonate_dehydratase"/>
    <property type="match status" value="1"/>
</dbReference>
<evidence type="ECO:0000256" key="2">
    <source>
        <dbReference type="ARBA" id="ARBA00022723"/>
    </source>
</evidence>
<dbReference type="InterPro" id="IPR013341">
    <property type="entry name" value="Mandelate_racemase_N_dom"/>
</dbReference>
<comment type="caution">
    <text evidence="6">The sequence shown here is derived from an EMBL/GenBank/DDBJ whole genome shotgun (WGS) entry which is preliminary data.</text>
</comment>
<feature type="domain" description="Mandelate racemase/muconate lactonizing enzyme C-terminal" evidence="5">
    <location>
        <begin position="127"/>
        <end position="229"/>
    </location>
</feature>
<dbReference type="EMBL" id="SWFS01000066">
    <property type="protein sequence ID" value="KAA8917062.1"/>
    <property type="molecule type" value="Genomic_DNA"/>
</dbReference>
<dbReference type="InterPro" id="IPR029017">
    <property type="entry name" value="Enolase-like_N"/>
</dbReference>
<dbReference type="Pfam" id="PF13378">
    <property type="entry name" value="MR_MLE_C"/>
    <property type="match status" value="1"/>
</dbReference>
<dbReference type="OrthoDB" id="2579025at2759"/>
<evidence type="ECO:0000256" key="3">
    <source>
        <dbReference type="ARBA" id="ARBA00022842"/>
    </source>
</evidence>
<dbReference type="GO" id="GO:0046872">
    <property type="term" value="F:metal ion binding"/>
    <property type="evidence" value="ECO:0007669"/>
    <property type="project" value="UniProtKB-KW"/>
</dbReference>
<keyword evidence="7" id="KW-1185">Reference proteome</keyword>
<organism evidence="6 7">
    <name type="scientific">Trichomonascus ciferrii</name>
    <dbReference type="NCBI Taxonomy" id="44093"/>
    <lineage>
        <taxon>Eukaryota</taxon>
        <taxon>Fungi</taxon>
        <taxon>Dikarya</taxon>
        <taxon>Ascomycota</taxon>
        <taxon>Saccharomycotina</taxon>
        <taxon>Dipodascomycetes</taxon>
        <taxon>Dipodascales</taxon>
        <taxon>Trichomonascaceae</taxon>
        <taxon>Trichomonascus</taxon>
        <taxon>Trichomonascus ciferrii complex</taxon>
    </lineage>
</organism>
<dbReference type="InterPro" id="IPR023592">
    <property type="entry name" value="Galactonate_deHydtase"/>
</dbReference>
<dbReference type="GO" id="GO:0034194">
    <property type="term" value="P:D-galactonate catabolic process"/>
    <property type="evidence" value="ECO:0007669"/>
    <property type="project" value="InterPro"/>
</dbReference>
<dbReference type="GO" id="GO:0009063">
    <property type="term" value="P:amino acid catabolic process"/>
    <property type="evidence" value="ECO:0007669"/>
    <property type="project" value="InterPro"/>
</dbReference>
<dbReference type="InterPro" id="IPR018110">
    <property type="entry name" value="Mandel_Rmase/mucon_lact_enz_CS"/>
</dbReference>
<evidence type="ECO:0000259" key="5">
    <source>
        <dbReference type="SMART" id="SM00922"/>
    </source>
</evidence>
<keyword evidence="4" id="KW-0456">Lyase</keyword>
<dbReference type="SUPFAM" id="SSF51604">
    <property type="entry name" value="Enolase C-terminal domain-like"/>
    <property type="match status" value="1"/>
</dbReference>
<evidence type="ECO:0000256" key="4">
    <source>
        <dbReference type="ARBA" id="ARBA00023239"/>
    </source>
</evidence>
<dbReference type="InterPro" id="IPR036849">
    <property type="entry name" value="Enolase-like_C_sf"/>
</dbReference>
<dbReference type="Proteomes" id="UP000761534">
    <property type="component" value="Unassembled WGS sequence"/>
</dbReference>
<dbReference type="SFLD" id="SFLDS00001">
    <property type="entry name" value="Enolase"/>
    <property type="match status" value="1"/>
</dbReference>
<evidence type="ECO:0000313" key="7">
    <source>
        <dbReference type="Proteomes" id="UP000761534"/>
    </source>
</evidence>
<sequence length="386" mass="43041">MVSTITKIESFRVPPRWLMVRVETSDGIVGWGEGTLEGHVEAVEGALEDLKERFIGYDSDKIEEIWQKAYRHRFYRGGPVLMSALSGLDIALWDIKGKRLGVPVYELLGGKVRDYIQVYGWIGGDKPANVRENAEARKKQGFTAVKMNATESIGWLDSPSKLDDTVERLRQVKEVGIDAGLDFHGRVHRGMAKQLARALEPHRPLFIEEPLLPEHLEGFKQLAGMTTCPIATGERLYTRWDYKPYFEANCIDIAQPDIAHAGGISETRRIADMAEAFDVALAPHCPLGPIALAASMHVGLSKANFVIQEMSMGMHYNLQAKGGQYDLLSYCKNPNIFDVKDGMVKALEGPGLGVEVNEELVRQVSKDEGSWRNPVFFGPDGSVREW</sequence>
<gene>
    <name evidence="6" type="ORF">TRICI_000734</name>
</gene>
<dbReference type="Pfam" id="PF02746">
    <property type="entry name" value="MR_MLE_N"/>
    <property type="match status" value="1"/>
</dbReference>
<evidence type="ECO:0000313" key="6">
    <source>
        <dbReference type="EMBL" id="KAA8917062.1"/>
    </source>
</evidence>
<comment type="cofactor">
    <cofactor evidence="1">
        <name>Mg(2+)</name>
        <dbReference type="ChEBI" id="CHEBI:18420"/>
    </cofactor>
</comment>
<keyword evidence="2" id="KW-0479">Metal-binding</keyword>
<proteinExistence type="predicted"/>
<dbReference type="InterPro" id="IPR013342">
    <property type="entry name" value="Mandelate_racemase_C"/>
</dbReference>
<name>A0A642VAB9_9ASCO</name>
<dbReference type="InterPro" id="IPR034593">
    <property type="entry name" value="DgoD-like"/>
</dbReference>
<dbReference type="AlphaFoldDB" id="A0A642VAB9"/>
<evidence type="ECO:0000256" key="1">
    <source>
        <dbReference type="ARBA" id="ARBA00001946"/>
    </source>
</evidence>
<dbReference type="Gene3D" id="3.30.390.10">
    <property type="entry name" value="Enolase-like, N-terminal domain"/>
    <property type="match status" value="1"/>
</dbReference>
<reference evidence="6" key="1">
    <citation type="journal article" date="2019" name="G3 (Bethesda)">
        <title>Genome Assemblies of Two Rare Opportunistic Yeast Pathogens: Diutina rugosa (syn. Candida rugosa) and Trichomonascus ciferrii (syn. Candida ciferrii).</title>
        <authorList>
            <person name="Mixao V."/>
            <person name="Saus E."/>
            <person name="Hansen A.P."/>
            <person name="Lass-Florl C."/>
            <person name="Gabaldon T."/>
        </authorList>
    </citation>
    <scope>NUCLEOTIDE SEQUENCE</scope>
    <source>
        <strain evidence="6">CBS 4856</strain>
    </source>
</reference>
<dbReference type="SFLD" id="SFLDG00179">
    <property type="entry name" value="mandelate_racemase"/>
    <property type="match status" value="1"/>
</dbReference>
<keyword evidence="3" id="KW-0460">Magnesium</keyword>
<dbReference type="VEuPathDB" id="FungiDB:TRICI_000734"/>
<dbReference type="CDD" id="cd03325">
    <property type="entry name" value="D-galactonate_dehydratase"/>
    <property type="match status" value="1"/>
</dbReference>
<dbReference type="Gene3D" id="3.20.20.120">
    <property type="entry name" value="Enolase-like C-terminal domain"/>
    <property type="match status" value="1"/>
</dbReference>
<dbReference type="SUPFAM" id="SSF54826">
    <property type="entry name" value="Enolase N-terminal domain-like"/>
    <property type="match status" value="1"/>
</dbReference>
<accession>A0A642VAB9</accession>
<dbReference type="SMART" id="SM00922">
    <property type="entry name" value="MR_MLE"/>
    <property type="match status" value="1"/>
</dbReference>
<dbReference type="PANTHER" id="PTHR48080">
    <property type="entry name" value="D-GALACTONATE DEHYDRATASE-RELATED"/>
    <property type="match status" value="1"/>
</dbReference>